<dbReference type="PROSITE" id="PS51257">
    <property type="entry name" value="PROKAR_LIPOPROTEIN"/>
    <property type="match status" value="1"/>
</dbReference>
<accession>A0A9D9HNI8</accession>
<dbReference type="SMART" id="SM00248">
    <property type="entry name" value="ANK"/>
    <property type="match status" value="3"/>
</dbReference>
<evidence type="ECO:0000313" key="2">
    <source>
        <dbReference type="EMBL" id="MBO8457289.1"/>
    </source>
</evidence>
<sequence length="259" mass="29927">MYIKKSFIFIISILLLFFTSCNERPSPQEVVQFLLDIRNCNFDAVEKGIEKNKQILNIGYQFLNGFIVYPIHMAVVLGNVDMVKLIAKPNNVNILLKTGAKTETETWSPLSLAINLNCDPEIIKILLENEADINFVDEIRGTNIFHEFSVYRNIDVWEIIKEYATPENLNKEGVERGLTPLIALIGEQMREDNINDPDVIYLLQSFIEHGGNPNYMIYYRDYAFEVVNFLNNYEVFEYKQVLLDGMKNSPPIEDSEILI</sequence>
<reference evidence="2" key="2">
    <citation type="journal article" date="2021" name="PeerJ">
        <title>Extensive microbial diversity within the chicken gut microbiome revealed by metagenomics and culture.</title>
        <authorList>
            <person name="Gilroy R."/>
            <person name="Ravi A."/>
            <person name="Getino M."/>
            <person name="Pursley I."/>
            <person name="Horton D.L."/>
            <person name="Alikhan N.F."/>
            <person name="Baker D."/>
            <person name="Gharbi K."/>
            <person name="Hall N."/>
            <person name="Watson M."/>
            <person name="Adriaenssens E.M."/>
            <person name="Foster-Nyarko E."/>
            <person name="Jarju S."/>
            <person name="Secka A."/>
            <person name="Antonio M."/>
            <person name="Oren A."/>
            <person name="Chaudhuri R.R."/>
            <person name="La Ragione R."/>
            <person name="Hildebrand F."/>
            <person name="Pallen M.J."/>
        </authorList>
    </citation>
    <scope>NUCLEOTIDE SEQUENCE</scope>
    <source>
        <strain evidence="2">10532</strain>
    </source>
</reference>
<keyword evidence="1" id="KW-0040">ANK repeat</keyword>
<dbReference type="InterPro" id="IPR036770">
    <property type="entry name" value="Ankyrin_rpt-contain_sf"/>
</dbReference>
<dbReference type="SUPFAM" id="SSF48403">
    <property type="entry name" value="Ankyrin repeat"/>
    <property type="match status" value="1"/>
</dbReference>
<comment type="caution">
    <text evidence="2">The sequence shown here is derived from an EMBL/GenBank/DDBJ whole genome shotgun (WGS) entry which is preliminary data.</text>
</comment>
<evidence type="ECO:0000256" key="1">
    <source>
        <dbReference type="PROSITE-ProRule" id="PRU00023"/>
    </source>
</evidence>
<feature type="repeat" description="ANK" evidence="1">
    <location>
        <begin position="105"/>
        <end position="138"/>
    </location>
</feature>
<evidence type="ECO:0000313" key="3">
    <source>
        <dbReference type="Proteomes" id="UP000823638"/>
    </source>
</evidence>
<dbReference type="Gene3D" id="1.25.40.20">
    <property type="entry name" value="Ankyrin repeat-containing domain"/>
    <property type="match status" value="1"/>
</dbReference>
<dbReference type="InterPro" id="IPR002110">
    <property type="entry name" value="Ankyrin_rpt"/>
</dbReference>
<gene>
    <name evidence="2" type="ORF">IAA81_03565</name>
</gene>
<feature type="non-terminal residue" evidence="2">
    <location>
        <position position="259"/>
    </location>
</feature>
<reference evidence="2" key="1">
    <citation type="submission" date="2020-10" db="EMBL/GenBank/DDBJ databases">
        <authorList>
            <person name="Gilroy R."/>
        </authorList>
    </citation>
    <scope>NUCLEOTIDE SEQUENCE</scope>
    <source>
        <strain evidence="2">10532</strain>
    </source>
</reference>
<organism evidence="2 3">
    <name type="scientific">Candidatus Gallitreponema excrementavium</name>
    <dbReference type="NCBI Taxonomy" id="2840840"/>
    <lineage>
        <taxon>Bacteria</taxon>
        <taxon>Pseudomonadati</taxon>
        <taxon>Spirochaetota</taxon>
        <taxon>Spirochaetia</taxon>
        <taxon>Spirochaetales</taxon>
        <taxon>Candidatus Gallitreponema</taxon>
    </lineage>
</organism>
<dbReference type="AlphaFoldDB" id="A0A9D9HNI8"/>
<dbReference type="Pfam" id="PF12796">
    <property type="entry name" value="Ank_2"/>
    <property type="match status" value="1"/>
</dbReference>
<dbReference type="PROSITE" id="PS50088">
    <property type="entry name" value="ANK_REPEAT"/>
    <property type="match status" value="1"/>
</dbReference>
<protein>
    <submittedName>
        <fullName evidence="2">Ankyrin repeat domain-containing protein</fullName>
    </submittedName>
</protein>
<proteinExistence type="predicted"/>
<dbReference type="Proteomes" id="UP000823638">
    <property type="component" value="Unassembled WGS sequence"/>
</dbReference>
<dbReference type="EMBL" id="JADIMM010000050">
    <property type="protein sequence ID" value="MBO8457289.1"/>
    <property type="molecule type" value="Genomic_DNA"/>
</dbReference>
<name>A0A9D9HNI8_9SPIR</name>